<dbReference type="Proteomes" id="UP001066276">
    <property type="component" value="Chromosome 5"/>
</dbReference>
<proteinExistence type="predicted"/>
<name>A0AAV7RPH5_PLEWA</name>
<reference evidence="1" key="1">
    <citation type="journal article" date="2022" name="bioRxiv">
        <title>Sequencing and chromosome-scale assembly of the giantPleurodeles waltlgenome.</title>
        <authorList>
            <person name="Brown T."/>
            <person name="Elewa A."/>
            <person name="Iarovenko S."/>
            <person name="Subramanian E."/>
            <person name="Araus A.J."/>
            <person name="Petzold A."/>
            <person name="Susuki M."/>
            <person name="Suzuki K.-i.T."/>
            <person name="Hayashi T."/>
            <person name="Toyoda A."/>
            <person name="Oliveira C."/>
            <person name="Osipova E."/>
            <person name="Leigh N.D."/>
            <person name="Simon A."/>
            <person name="Yun M.H."/>
        </authorList>
    </citation>
    <scope>NUCLEOTIDE SEQUENCE</scope>
    <source>
        <strain evidence="1">20211129_DDA</strain>
        <tissue evidence="1">Liver</tissue>
    </source>
</reference>
<sequence length="96" mass="10824">MEEPEEDLIPNLHGEICPPVGTQCRPEARKDAETAGTGEVNQEVGVREADKLPEIVVPDVTLKRVEEECYVSHWGIPVVWGCDKYRYEYNSGNPVR</sequence>
<accession>A0AAV7RPH5</accession>
<dbReference type="EMBL" id="JANPWB010000009">
    <property type="protein sequence ID" value="KAJ1153400.1"/>
    <property type="molecule type" value="Genomic_DNA"/>
</dbReference>
<organism evidence="1 2">
    <name type="scientific">Pleurodeles waltl</name>
    <name type="common">Iberian ribbed newt</name>
    <dbReference type="NCBI Taxonomy" id="8319"/>
    <lineage>
        <taxon>Eukaryota</taxon>
        <taxon>Metazoa</taxon>
        <taxon>Chordata</taxon>
        <taxon>Craniata</taxon>
        <taxon>Vertebrata</taxon>
        <taxon>Euteleostomi</taxon>
        <taxon>Amphibia</taxon>
        <taxon>Batrachia</taxon>
        <taxon>Caudata</taxon>
        <taxon>Salamandroidea</taxon>
        <taxon>Salamandridae</taxon>
        <taxon>Pleurodelinae</taxon>
        <taxon>Pleurodeles</taxon>
    </lineage>
</organism>
<evidence type="ECO:0000313" key="1">
    <source>
        <dbReference type="EMBL" id="KAJ1153400.1"/>
    </source>
</evidence>
<evidence type="ECO:0000313" key="2">
    <source>
        <dbReference type="Proteomes" id="UP001066276"/>
    </source>
</evidence>
<comment type="caution">
    <text evidence="1">The sequence shown here is derived from an EMBL/GenBank/DDBJ whole genome shotgun (WGS) entry which is preliminary data.</text>
</comment>
<gene>
    <name evidence="1" type="ORF">NDU88_006161</name>
</gene>
<dbReference type="AlphaFoldDB" id="A0AAV7RPH5"/>
<keyword evidence="2" id="KW-1185">Reference proteome</keyword>
<protein>
    <submittedName>
        <fullName evidence="1">Uncharacterized protein</fullName>
    </submittedName>
</protein>